<evidence type="ECO:0000313" key="3">
    <source>
        <dbReference type="Proteomes" id="UP000292262"/>
    </source>
</evidence>
<dbReference type="AlphaFoldDB" id="A0A4Q7NZM8"/>
<sequence length="95" mass="10279">MSLKSHLSTAAFNIISCAIGIFIGCALSSFWDLASMLNVSHPHDRGITNLLLLCALVQLIIVLALLARRNAHVVNKAILGLWLILVCTVLAFILI</sequence>
<dbReference type="EMBL" id="SGXE01000003">
    <property type="protein sequence ID" value="RZS92468.1"/>
    <property type="molecule type" value="Genomic_DNA"/>
</dbReference>
<gene>
    <name evidence="2" type="ORF">EV197_2606</name>
</gene>
<evidence type="ECO:0000313" key="2">
    <source>
        <dbReference type="EMBL" id="RZS92468.1"/>
    </source>
</evidence>
<name>A0A4Q7NZM8_9FLAO</name>
<dbReference type="Proteomes" id="UP000292262">
    <property type="component" value="Unassembled WGS sequence"/>
</dbReference>
<protein>
    <submittedName>
        <fullName evidence="2">Uncharacterized protein</fullName>
    </submittedName>
</protein>
<keyword evidence="1" id="KW-0812">Transmembrane</keyword>
<dbReference type="PROSITE" id="PS51257">
    <property type="entry name" value="PROKAR_LIPOPROTEIN"/>
    <property type="match status" value="1"/>
</dbReference>
<keyword evidence="3" id="KW-1185">Reference proteome</keyword>
<feature type="transmembrane region" description="Helical" evidence="1">
    <location>
        <begin position="46"/>
        <end position="66"/>
    </location>
</feature>
<feature type="transmembrane region" description="Helical" evidence="1">
    <location>
        <begin position="73"/>
        <end position="94"/>
    </location>
</feature>
<comment type="caution">
    <text evidence="2">The sequence shown here is derived from an EMBL/GenBank/DDBJ whole genome shotgun (WGS) entry which is preliminary data.</text>
</comment>
<accession>A0A4Q7NZM8</accession>
<keyword evidence="1" id="KW-0472">Membrane</keyword>
<feature type="transmembrane region" description="Helical" evidence="1">
    <location>
        <begin position="12"/>
        <end position="34"/>
    </location>
</feature>
<reference evidence="2 3" key="1">
    <citation type="submission" date="2019-02" db="EMBL/GenBank/DDBJ databases">
        <title>Genomic Encyclopedia of Type Strains, Phase IV (KMG-IV): sequencing the most valuable type-strain genomes for metagenomic binning, comparative biology and taxonomic classification.</title>
        <authorList>
            <person name="Goeker M."/>
        </authorList>
    </citation>
    <scope>NUCLEOTIDE SEQUENCE [LARGE SCALE GENOMIC DNA]</scope>
    <source>
        <strain evidence="2 3">DSM 17196</strain>
    </source>
</reference>
<organism evidence="2 3">
    <name type="scientific">Aquimarina brevivitae</name>
    <dbReference type="NCBI Taxonomy" id="323412"/>
    <lineage>
        <taxon>Bacteria</taxon>
        <taxon>Pseudomonadati</taxon>
        <taxon>Bacteroidota</taxon>
        <taxon>Flavobacteriia</taxon>
        <taxon>Flavobacteriales</taxon>
        <taxon>Flavobacteriaceae</taxon>
        <taxon>Aquimarina</taxon>
    </lineage>
</organism>
<proteinExistence type="predicted"/>
<keyword evidence="1" id="KW-1133">Transmembrane helix</keyword>
<evidence type="ECO:0000256" key="1">
    <source>
        <dbReference type="SAM" id="Phobius"/>
    </source>
</evidence>